<gene>
    <name evidence="3" type="ORF">GCM10009533_57700</name>
</gene>
<dbReference type="Pfam" id="PF13592">
    <property type="entry name" value="HTH_33"/>
    <property type="match status" value="1"/>
</dbReference>
<accession>A0ABN1DTJ2</accession>
<comment type="caution">
    <text evidence="3">The sequence shown here is derived from an EMBL/GenBank/DDBJ whole genome shotgun (WGS) entry which is preliminary data.</text>
</comment>
<evidence type="ECO:0000256" key="1">
    <source>
        <dbReference type="SAM" id="MobiDB-lite"/>
    </source>
</evidence>
<evidence type="ECO:0000313" key="4">
    <source>
        <dbReference type="Proteomes" id="UP001500729"/>
    </source>
</evidence>
<proteinExistence type="predicted"/>
<feature type="domain" description="Winged helix-turn helix" evidence="2">
    <location>
        <begin position="77"/>
        <end position="135"/>
    </location>
</feature>
<dbReference type="Proteomes" id="UP001500729">
    <property type="component" value="Unassembled WGS sequence"/>
</dbReference>
<dbReference type="InterPro" id="IPR009057">
    <property type="entry name" value="Homeodomain-like_sf"/>
</dbReference>
<organism evidence="3 4">
    <name type="scientific">Saccharopolyspora erythraea</name>
    <name type="common">Streptomyces erythraeus</name>
    <dbReference type="NCBI Taxonomy" id="1836"/>
    <lineage>
        <taxon>Bacteria</taxon>
        <taxon>Bacillati</taxon>
        <taxon>Actinomycetota</taxon>
        <taxon>Actinomycetes</taxon>
        <taxon>Pseudonocardiales</taxon>
        <taxon>Pseudonocardiaceae</taxon>
        <taxon>Saccharopolyspora</taxon>
    </lineage>
</organism>
<dbReference type="InterPro" id="IPR025959">
    <property type="entry name" value="Winged_HTH_dom"/>
</dbReference>
<sequence>MQAAEMFDRGERQVDVATALGVSQQTASRWHRAWSTGGAGALTGAGRAGRIPKLSDEQLCEIETELLKGPRAGGFPTEMWTLARVTEVIERLTGVRYSQSQTWVILRQRLGWSRQRPARRAVERDEAAIEEWVKTEWPRIKRGPGAEGPGSVSKTRADSPCSRQ</sequence>
<name>A0ABN1DTJ2_SACER</name>
<dbReference type="SUPFAM" id="SSF46689">
    <property type="entry name" value="Homeodomain-like"/>
    <property type="match status" value="1"/>
</dbReference>
<reference evidence="3 4" key="1">
    <citation type="journal article" date="2019" name="Int. J. Syst. Evol. Microbiol.">
        <title>The Global Catalogue of Microorganisms (GCM) 10K type strain sequencing project: providing services to taxonomists for standard genome sequencing and annotation.</title>
        <authorList>
            <consortium name="The Broad Institute Genomics Platform"/>
            <consortium name="The Broad Institute Genome Sequencing Center for Infectious Disease"/>
            <person name="Wu L."/>
            <person name="Ma J."/>
        </authorList>
    </citation>
    <scope>NUCLEOTIDE SEQUENCE [LARGE SCALE GENOMIC DNA]</scope>
    <source>
        <strain evidence="3 4">JCM 10303</strain>
    </source>
</reference>
<evidence type="ECO:0000259" key="2">
    <source>
        <dbReference type="Pfam" id="PF13592"/>
    </source>
</evidence>
<protein>
    <recommendedName>
        <fullName evidence="2">Winged helix-turn helix domain-containing protein</fullName>
    </recommendedName>
</protein>
<feature type="region of interest" description="Disordered" evidence="1">
    <location>
        <begin position="138"/>
        <end position="164"/>
    </location>
</feature>
<keyword evidence="4" id="KW-1185">Reference proteome</keyword>
<evidence type="ECO:0000313" key="3">
    <source>
        <dbReference type="EMBL" id="GAA0551862.1"/>
    </source>
</evidence>
<dbReference type="Pfam" id="PF13384">
    <property type="entry name" value="HTH_23"/>
    <property type="match status" value="1"/>
</dbReference>
<dbReference type="EMBL" id="BAAAGS010000055">
    <property type="protein sequence ID" value="GAA0551862.1"/>
    <property type="molecule type" value="Genomic_DNA"/>
</dbReference>